<dbReference type="OrthoDB" id="9805682at2"/>
<evidence type="ECO:0000313" key="11">
    <source>
        <dbReference type="Proteomes" id="UP000298050"/>
    </source>
</evidence>
<name>A0A4Z0M412_9GAMM</name>
<dbReference type="GO" id="GO:0005886">
    <property type="term" value="C:plasma membrane"/>
    <property type="evidence" value="ECO:0007669"/>
    <property type="project" value="UniProtKB-SubCell"/>
</dbReference>
<keyword evidence="4" id="KW-0997">Cell inner membrane</keyword>
<evidence type="ECO:0000259" key="9">
    <source>
        <dbReference type="Pfam" id="PF00482"/>
    </source>
</evidence>
<evidence type="ECO:0000256" key="2">
    <source>
        <dbReference type="ARBA" id="ARBA00005745"/>
    </source>
</evidence>
<evidence type="ECO:0000256" key="4">
    <source>
        <dbReference type="ARBA" id="ARBA00022519"/>
    </source>
</evidence>
<dbReference type="PRINTS" id="PR00812">
    <property type="entry name" value="BCTERIALGSPF"/>
</dbReference>
<evidence type="ECO:0000256" key="8">
    <source>
        <dbReference type="SAM" id="Phobius"/>
    </source>
</evidence>
<evidence type="ECO:0000256" key="1">
    <source>
        <dbReference type="ARBA" id="ARBA00004429"/>
    </source>
</evidence>
<dbReference type="Proteomes" id="UP000298050">
    <property type="component" value="Unassembled WGS sequence"/>
</dbReference>
<feature type="domain" description="Type II secretion system protein GspF" evidence="9">
    <location>
        <begin position="68"/>
        <end position="189"/>
    </location>
</feature>
<keyword evidence="7 8" id="KW-0472">Membrane</keyword>
<accession>A0A4Z0M412</accession>
<evidence type="ECO:0000256" key="7">
    <source>
        <dbReference type="ARBA" id="ARBA00023136"/>
    </source>
</evidence>
<dbReference type="GO" id="GO:0015628">
    <property type="term" value="P:protein secretion by the type II secretion system"/>
    <property type="evidence" value="ECO:0007669"/>
    <property type="project" value="TreeGrafter"/>
</dbReference>
<comment type="caution">
    <text evidence="10">The sequence shown here is derived from an EMBL/GenBank/DDBJ whole genome shotgun (WGS) entry which is preliminary data.</text>
</comment>
<proteinExistence type="inferred from homology"/>
<evidence type="ECO:0000256" key="5">
    <source>
        <dbReference type="ARBA" id="ARBA00022692"/>
    </source>
</evidence>
<dbReference type="PANTHER" id="PTHR30012">
    <property type="entry name" value="GENERAL SECRETION PATHWAY PROTEIN"/>
    <property type="match status" value="1"/>
</dbReference>
<keyword evidence="11" id="KW-1185">Reference proteome</keyword>
<sequence>MASFSYRAVRRDGKSVEGVIEAEGQELASRQLRAQGLTLLKLEPGASAAPRKTSGKPPDRKDVLAVTSELAVLLRAGLPLDRALKVLIEMAAQPALHAVLSDLLAAVKGGKPLSEAMAQHERVFGSFYVSMVRSGEASGNLSAVLDRLVEHLESARANRESVVSAMIYPAILAVVATGAIVMMLLFVVPQFQELFDDMGDALPLLTRGILNLAEFVKSWGLLMLVLLVAAGWFGRNWLATEQGRAARDRWLLGLPFFGAIVFEFEVAKFARTSGTLLQSGVSLLKAISIAIETVDNRILRDSLQALPAAVKSGKRMSFALEETGMFTPMVVQMVRVGEESGSLDGMLLELAQVFDQHVSSGIKRGLTLLEPAMILTLGVVIAVIIIGIIAGIFSVNTLVV</sequence>
<dbReference type="FunFam" id="1.20.81.30:FF:000001">
    <property type="entry name" value="Type II secretion system protein F"/>
    <property type="match status" value="2"/>
</dbReference>
<evidence type="ECO:0000256" key="3">
    <source>
        <dbReference type="ARBA" id="ARBA00022475"/>
    </source>
</evidence>
<dbReference type="InterPro" id="IPR003004">
    <property type="entry name" value="GspF/PilC"/>
</dbReference>
<dbReference type="PANTHER" id="PTHR30012:SF0">
    <property type="entry name" value="TYPE II SECRETION SYSTEM PROTEIN F-RELATED"/>
    <property type="match status" value="1"/>
</dbReference>
<feature type="transmembrane region" description="Helical" evidence="8">
    <location>
        <begin position="372"/>
        <end position="395"/>
    </location>
</feature>
<protein>
    <submittedName>
        <fullName evidence="10">Type II secretion system F family protein</fullName>
    </submittedName>
</protein>
<dbReference type="EMBL" id="SRLE01000006">
    <property type="protein sequence ID" value="TGD74108.1"/>
    <property type="molecule type" value="Genomic_DNA"/>
</dbReference>
<dbReference type="AlphaFoldDB" id="A0A4Z0M412"/>
<feature type="transmembrane region" description="Helical" evidence="8">
    <location>
        <begin position="166"/>
        <end position="188"/>
    </location>
</feature>
<evidence type="ECO:0000256" key="6">
    <source>
        <dbReference type="ARBA" id="ARBA00022989"/>
    </source>
</evidence>
<dbReference type="Pfam" id="PF00482">
    <property type="entry name" value="T2SSF"/>
    <property type="match status" value="2"/>
</dbReference>
<dbReference type="InterPro" id="IPR018076">
    <property type="entry name" value="T2SS_GspF_dom"/>
</dbReference>
<dbReference type="Gene3D" id="1.20.81.30">
    <property type="entry name" value="Type II secretion system (T2SS), domain F"/>
    <property type="match status" value="2"/>
</dbReference>
<gene>
    <name evidence="10" type="ORF">E4634_08215</name>
</gene>
<dbReference type="InterPro" id="IPR042094">
    <property type="entry name" value="T2SS_GspF_sf"/>
</dbReference>
<evidence type="ECO:0000313" key="10">
    <source>
        <dbReference type="EMBL" id="TGD74108.1"/>
    </source>
</evidence>
<keyword evidence="3" id="KW-1003">Cell membrane</keyword>
<dbReference type="RefSeq" id="WP_135442665.1">
    <property type="nucleotide sequence ID" value="NZ_SRLE01000006.1"/>
</dbReference>
<feature type="domain" description="Type II secretion system protein GspF" evidence="9">
    <location>
        <begin position="269"/>
        <end position="389"/>
    </location>
</feature>
<keyword evidence="5 8" id="KW-0812">Transmembrane</keyword>
<comment type="similarity">
    <text evidence="2">Belongs to the GSP F family.</text>
</comment>
<reference evidence="10 11" key="1">
    <citation type="submission" date="2019-04" db="EMBL/GenBank/DDBJ databases">
        <title>Taxonomy of novel Haliea sp. from mangrove soil of West Coast of India.</title>
        <authorList>
            <person name="Verma A."/>
            <person name="Kumar P."/>
            <person name="Krishnamurthi S."/>
        </authorList>
    </citation>
    <scope>NUCLEOTIDE SEQUENCE [LARGE SCALE GENOMIC DNA]</scope>
    <source>
        <strain evidence="10 11">SAOS-164</strain>
    </source>
</reference>
<feature type="transmembrane region" description="Helical" evidence="8">
    <location>
        <begin position="250"/>
        <end position="270"/>
    </location>
</feature>
<feature type="transmembrane region" description="Helical" evidence="8">
    <location>
        <begin position="219"/>
        <end position="238"/>
    </location>
</feature>
<comment type="subcellular location">
    <subcellularLocation>
        <location evidence="1">Cell inner membrane</location>
        <topology evidence="1">Multi-pass membrane protein</topology>
    </subcellularLocation>
</comment>
<organism evidence="10 11">
    <name type="scientific">Mangrovimicrobium sediminis</name>
    <dbReference type="NCBI Taxonomy" id="2562682"/>
    <lineage>
        <taxon>Bacteria</taxon>
        <taxon>Pseudomonadati</taxon>
        <taxon>Pseudomonadota</taxon>
        <taxon>Gammaproteobacteria</taxon>
        <taxon>Cellvibrionales</taxon>
        <taxon>Halieaceae</taxon>
        <taxon>Mangrovimicrobium</taxon>
    </lineage>
</organism>
<keyword evidence="6 8" id="KW-1133">Transmembrane helix</keyword>